<keyword evidence="3 7" id="KW-0812">Transmembrane</keyword>
<feature type="domain" description="Major facilitator superfamily (MFS) profile" evidence="9">
    <location>
        <begin position="138"/>
        <end position="545"/>
    </location>
</feature>
<feature type="transmembrane region" description="Helical" evidence="7">
    <location>
        <begin position="141"/>
        <end position="163"/>
    </location>
</feature>
<evidence type="ECO:0000313" key="10">
    <source>
        <dbReference type="EMBL" id="CAE4653028.1"/>
    </source>
</evidence>
<keyword evidence="5 7" id="KW-0472">Membrane</keyword>
<evidence type="ECO:0000256" key="1">
    <source>
        <dbReference type="ARBA" id="ARBA00004141"/>
    </source>
</evidence>
<feature type="transmembrane region" description="Helical" evidence="7">
    <location>
        <begin position="363"/>
        <end position="380"/>
    </location>
</feature>
<dbReference type="SUPFAM" id="SSF103473">
    <property type="entry name" value="MFS general substrate transporter"/>
    <property type="match status" value="1"/>
</dbReference>
<keyword evidence="2" id="KW-0813">Transport</keyword>
<dbReference type="GO" id="GO:0016020">
    <property type="term" value="C:membrane"/>
    <property type="evidence" value="ECO:0007669"/>
    <property type="project" value="UniProtKB-SubCell"/>
</dbReference>
<feature type="transmembrane region" description="Helical" evidence="7">
    <location>
        <begin position="175"/>
        <end position="195"/>
    </location>
</feature>
<dbReference type="InterPro" id="IPR020846">
    <property type="entry name" value="MFS_dom"/>
</dbReference>
<evidence type="ECO:0000256" key="8">
    <source>
        <dbReference type="SAM" id="SignalP"/>
    </source>
</evidence>
<evidence type="ECO:0000256" key="5">
    <source>
        <dbReference type="ARBA" id="ARBA00023136"/>
    </source>
</evidence>
<evidence type="ECO:0000256" key="4">
    <source>
        <dbReference type="ARBA" id="ARBA00022989"/>
    </source>
</evidence>
<feature type="transmembrane region" description="Helical" evidence="7">
    <location>
        <begin position="207"/>
        <end position="227"/>
    </location>
</feature>
<keyword evidence="4 7" id="KW-1133">Transmembrane helix</keyword>
<sequence>MPHGRLAAAVASLALAALCASRGRRRGRSEARLPLCGGGGPGPRNAFRGDDVRDAPGTSRQPHHWSSRRRLVAAAVAAIALAAVRQVRRGCRWPGRTRSGRGALVAAGASGGATGLKPASPGTVVAAADEDRGAAAAVSPVIYAAIFFSLLGFTMTGPVLPAMRLHFGLSAAQTGLITSAFPLGMFAGVFIFPALSDIVGRKPMLVVSYLGVGLGLGLQAASVRYGLSFGTFLALRTATGAFAGASTVVKAYLADASPPEKLPQVMAYREAAATLSFIVGPVLGGLALAASSLDSILTIECLTSLTAGVLVLLFLREVRPARPSSWQAQSPSSNGQQAPQAPKPSCSATGDPGQRAPLSFGKLWVAIVLTMFVSWSYNVGQSFFDGFFPLLCAERHGLPAPIIGTTQTMMAITVFVATAAFYSRAVARLGLVQTAALGLTLIGAGVAVIGLAGTWSGALFGVLLYAVGIPLFSPSVAAILSRSAPAGRRGLVLGMDSAVNAVGRVAAPALAGRLYEVNPTHAFCLMGSVILLGAAAAHAGRRSLHNTSPQT</sequence>
<feature type="chain" id="PRO_5030944840" description="Major facilitator superfamily (MFS) profile domain-containing protein" evidence="8">
    <location>
        <begin position="22"/>
        <end position="551"/>
    </location>
</feature>
<comment type="subcellular location">
    <subcellularLocation>
        <location evidence="1">Membrane</location>
        <topology evidence="1">Multi-pass membrane protein</topology>
    </subcellularLocation>
</comment>
<feature type="transmembrane region" description="Helical" evidence="7">
    <location>
        <begin position="296"/>
        <end position="315"/>
    </location>
</feature>
<feature type="region of interest" description="Disordered" evidence="6">
    <location>
        <begin position="324"/>
        <end position="353"/>
    </location>
</feature>
<proteinExistence type="predicted"/>
<feature type="transmembrane region" description="Helical" evidence="7">
    <location>
        <begin position="458"/>
        <end position="480"/>
    </location>
</feature>
<evidence type="ECO:0000256" key="2">
    <source>
        <dbReference type="ARBA" id="ARBA00022448"/>
    </source>
</evidence>
<organism evidence="10">
    <name type="scientific">Alexandrium monilatum</name>
    <dbReference type="NCBI Taxonomy" id="311494"/>
    <lineage>
        <taxon>Eukaryota</taxon>
        <taxon>Sar</taxon>
        <taxon>Alveolata</taxon>
        <taxon>Dinophyceae</taxon>
        <taxon>Gonyaulacales</taxon>
        <taxon>Pyrocystaceae</taxon>
        <taxon>Alexandrium</taxon>
    </lineage>
</organism>
<accession>A0A7S4W9C8</accession>
<evidence type="ECO:0000256" key="6">
    <source>
        <dbReference type="SAM" id="MobiDB-lite"/>
    </source>
</evidence>
<gene>
    <name evidence="10" type="ORF">AMON00008_LOCUS54474</name>
</gene>
<dbReference type="PRINTS" id="PR01035">
    <property type="entry name" value="TCRTETA"/>
</dbReference>
<evidence type="ECO:0000256" key="7">
    <source>
        <dbReference type="SAM" id="Phobius"/>
    </source>
</evidence>
<reference evidence="10" key="1">
    <citation type="submission" date="2021-01" db="EMBL/GenBank/DDBJ databases">
        <authorList>
            <person name="Corre E."/>
            <person name="Pelletier E."/>
            <person name="Niang G."/>
            <person name="Scheremetjew M."/>
            <person name="Finn R."/>
            <person name="Kale V."/>
            <person name="Holt S."/>
            <person name="Cochrane G."/>
            <person name="Meng A."/>
            <person name="Brown T."/>
            <person name="Cohen L."/>
        </authorList>
    </citation>
    <scope>NUCLEOTIDE SEQUENCE</scope>
    <source>
        <strain evidence="10">CCMP3105</strain>
    </source>
</reference>
<evidence type="ECO:0000259" key="9">
    <source>
        <dbReference type="PROSITE" id="PS50850"/>
    </source>
</evidence>
<dbReference type="Pfam" id="PF07690">
    <property type="entry name" value="MFS_1"/>
    <property type="match status" value="1"/>
</dbReference>
<evidence type="ECO:0000256" key="3">
    <source>
        <dbReference type="ARBA" id="ARBA00022692"/>
    </source>
</evidence>
<dbReference type="PANTHER" id="PTHR23504">
    <property type="entry name" value="MAJOR FACILITATOR SUPERFAMILY DOMAIN-CONTAINING PROTEIN 10"/>
    <property type="match status" value="1"/>
</dbReference>
<feature type="compositionally biased region" description="Polar residues" evidence="6">
    <location>
        <begin position="324"/>
        <end position="339"/>
    </location>
</feature>
<protein>
    <recommendedName>
        <fullName evidence="9">Major facilitator superfamily (MFS) profile domain-containing protein</fullName>
    </recommendedName>
</protein>
<feature type="transmembrane region" description="Helical" evidence="7">
    <location>
        <begin position="400"/>
        <end position="422"/>
    </location>
</feature>
<feature type="transmembrane region" description="Helical" evidence="7">
    <location>
        <begin position="429"/>
        <end position="452"/>
    </location>
</feature>
<dbReference type="PROSITE" id="PS50850">
    <property type="entry name" value="MFS"/>
    <property type="match status" value="1"/>
</dbReference>
<dbReference type="Gene3D" id="1.20.1250.20">
    <property type="entry name" value="MFS general substrate transporter like domains"/>
    <property type="match status" value="1"/>
</dbReference>
<dbReference type="GO" id="GO:0022857">
    <property type="term" value="F:transmembrane transporter activity"/>
    <property type="evidence" value="ECO:0007669"/>
    <property type="project" value="InterPro"/>
</dbReference>
<dbReference type="InterPro" id="IPR001958">
    <property type="entry name" value="Tet-R_TetA/multi-R_MdtG-like"/>
</dbReference>
<dbReference type="PANTHER" id="PTHR23504:SF15">
    <property type="entry name" value="MAJOR FACILITATOR SUPERFAMILY (MFS) PROFILE DOMAIN-CONTAINING PROTEIN"/>
    <property type="match status" value="1"/>
</dbReference>
<feature type="transmembrane region" description="Helical" evidence="7">
    <location>
        <begin position="233"/>
        <end position="253"/>
    </location>
</feature>
<feature type="transmembrane region" description="Helical" evidence="7">
    <location>
        <begin position="273"/>
        <end position="290"/>
    </location>
</feature>
<dbReference type="AlphaFoldDB" id="A0A7S4W9C8"/>
<feature type="region of interest" description="Disordered" evidence="6">
    <location>
        <begin position="29"/>
        <end position="66"/>
    </location>
</feature>
<dbReference type="EMBL" id="HBNR01076621">
    <property type="protein sequence ID" value="CAE4653028.1"/>
    <property type="molecule type" value="Transcribed_RNA"/>
</dbReference>
<name>A0A7S4W9C8_9DINO</name>
<dbReference type="InterPro" id="IPR011701">
    <property type="entry name" value="MFS"/>
</dbReference>
<dbReference type="InterPro" id="IPR036259">
    <property type="entry name" value="MFS_trans_sf"/>
</dbReference>
<feature type="signal peptide" evidence="8">
    <location>
        <begin position="1"/>
        <end position="21"/>
    </location>
</feature>
<keyword evidence="8" id="KW-0732">Signal</keyword>